<dbReference type="GO" id="GO:0008270">
    <property type="term" value="F:zinc ion binding"/>
    <property type="evidence" value="ECO:0007669"/>
    <property type="project" value="UniProtKB-KW"/>
</dbReference>
<evidence type="ECO:0000256" key="1">
    <source>
        <dbReference type="ARBA" id="ARBA00022723"/>
    </source>
</evidence>
<dbReference type="GO" id="GO:0003899">
    <property type="term" value="F:DNA-directed RNA polymerase activity"/>
    <property type="evidence" value="ECO:0007669"/>
    <property type="project" value="InterPro"/>
</dbReference>
<dbReference type="EMBL" id="HE575324">
    <property type="protein sequence ID" value="CCC95615.1"/>
    <property type="molecule type" value="Genomic_DNA"/>
</dbReference>
<evidence type="ECO:0000313" key="6">
    <source>
        <dbReference type="EMBL" id="CCC95615.1"/>
    </source>
</evidence>
<evidence type="ECO:0000256" key="2">
    <source>
        <dbReference type="ARBA" id="ARBA00022771"/>
    </source>
</evidence>
<gene>
    <name evidence="6" type="ORF">TCIL3000_11_10920</name>
</gene>
<dbReference type="InterPro" id="IPR012164">
    <property type="entry name" value="Rpa12/Rpb9/Rpc10/TFS"/>
</dbReference>
<proteinExistence type="predicted"/>
<dbReference type="GO" id="GO:0006363">
    <property type="term" value="P:termination of RNA polymerase I transcription"/>
    <property type="evidence" value="ECO:0007669"/>
    <property type="project" value="TreeGrafter"/>
</dbReference>
<dbReference type="InterPro" id="IPR001222">
    <property type="entry name" value="Znf_TFIIS"/>
</dbReference>
<keyword evidence="2 4" id="KW-0863">Zinc-finger</keyword>
<dbReference type="Gene3D" id="2.20.25.10">
    <property type="match status" value="1"/>
</dbReference>
<dbReference type="PANTHER" id="PTHR11239:SF14">
    <property type="entry name" value="DNA-DIRECTED RNA POLYMERASE I SUBUNIT RPA12"/>
    <property type="match status" value="1"/>
</dbReference>
<dbReference type="AlphaFoldDB" id="G0V1U4"/>
<name>G0V1U4_TRYCI</name>
<feature type="domain" description="TFIIS-type" evidence="5">
    <location>
        <begin position="99"/>
        <end position="140"/>
    </location>
</feature>
<sequence>MIPETKMFALGSRCCVVCGHWVPLRSKDKPTIAGKCALCGYALPIEPPIIVEEAHMNTAAAVLFTSEEIKMVQESVRQHLGNASSCDAFRTHTDNRVEEEVYCEKCAAHRRCKMFARQIRSADEGQTIFYQCTKCNSEWQLNS</sequence>
<evidence type="ECO:0000259" key="5">
    <source>
        <dbReference type="PROSITE" id="PS51133"/>
    </source>
</evidence>
<dbReference type="PANTHER" id="PTHR11239">
    <property type="entry name" value="DNA-DIRECTED RNA POLYMERASE"/>
    <property type="match status" value="1"/>
</dbReference>
<dbReference type="GO" id="GO:0005736">
    <property type="term" value="C:RNA polymerase I complex"/>
    <property type="evidence" value="ECO:0007669"/>
    <property type="project" value="TreeGrafter"/>
</dbReference>
<organism evidence="6">
    <name type="scientific">Trypanosoma congolense (strain IL3000)</name>
    <dbReference type="NCBI Taxonomy" id="1068625"/>
    <lineage>
        <taxon>Eukaryota</taxon>
        <taxon>Discoba</taxon>
        <taxon>Euglenozoa</taxon>
        <taxon>Kinetoplastea</taxon>
        <taxon>Metakinetoplastina</taxon>
        <taxon>Trypanosomatida</taxon>
        <taxon>Trypanosomatidae</taxon>
        <taxon>Trypanosoma</taxon>
        <taxon>Nannomonas</taxon>
    </lineage>
</organism>
<dbReference type="SMART" id="SM00440">
    <property type="entry name" value="ZnF_C2C2"/>
    <property type="match status" value="1"/>
</dbReference>
<protein>
    <recommendedName>
        <fullName evidence="5">TFIIS-type domain-containing protein</fullName>
    </recommendedName>
</protein>
<dbReference type="SUPFAM" id="SSF57783">
    <property type="entry name" value="Zinc beta-ribbon"/>
    <property type="match status" value="1"/>
</dbReference>
<accession>G0V1U4</accession>
<dbReference type="PROSITE" id="PS51133">
    <property type="entry name" value="ZF_TFIIS_2"/>
    <property type="match status" value="1"/>
</dbReference>
<reference evidence="6" key="1">
    <citation type="journal article" date="2012" name="Proc. Natl. Acad. Sci. U.S.A.">
        <title>Antigenic diversity is generated by distinct evolutionary mechanisms in African trypanosome species.</title>
        <authorList>
            <person name="Jackson A.P."/>
            <person name="Berry A."/>
            <person name="Aslett M."/>
            <person name="Allison H.C."/>
            <person name="Burton P."/>
            <person name="Vavrova-Anderson J."/>
            <person name="Brown R."/>
            <person name="Browne H."/>
            <person name="Corton N."/>
            <person name="Hauser H."/>
            <person name="Gamble J."/>
            <person name="Gilderthorp R."/>
            <person name="Marcello L."/>
            <person name="McQuillan J."/>
            <person name="Otto T.D."/>
            <person name="Quail M.A."/>
            <person name="Sanders M.J."/>
            <person name="van Tonder A."/>
            <person name="Ginger M.L."/>
            <person name="Field M.C."/>
            <person name="Barry J.D."/>
            <person name="Hertz-Fowler C."/>
            <person name="Berriman M."/>
        </authorList>
    </citation>
    <scope>NUCLEOTIDE SEQUENCE</scope>
    <source>
        <strain evidence="6">IL3000</strain>
    </source>
</reference>
<keyword evidence="3" id="KW-0862">Zinc</keyword>
<evidence type="ECO:0000256" key="4">
    <source>
        <dbReference type="PROSITE-ProRule" id="PRU00472"/>
    </source>
</evidence>
<dbReference type="Pfam" id="PF01096">
    <property type="entry name" value="Zn_ribbon_TFIIS"/>
    <property type="match status" value="1"/>
</dbReference>
<evidence type="ECO:0000256" key="3">
    <source>
        <dbReference type="ARBA" id="ARBA00022833"/>
    </source>
</evidence>
<keyword evidence="1" id="KW-0479">Metal-binding</keyword>
<dbReference type="GO" id="GO:0003676">
    <property type="term" value="F:nucleic acid binding"/>
    <property type="evidence" value="ECO:0007669"/>
    <property type="project" value="InterPro"/>
</dbReference>